<dbReference type="InterPro" id="IPR011989">
    <property type="entry name" value="ARM-like"/>
</dbReference>
<dbReference type="RefSeq" id="XP_013420541.1">
    <property type="nucleotide sequence ID" value="XM_013565087.1"/>
</dbReference>
<dbReference type="GO" id="GO:0000774">
    <property type="term" value="F:adenyl-nucleotide exchange factor activity"/>
    <property type="evidence" value="ECO:0007669"/>
    <property type="project" value="TreeGrafter"/>
</dbReference>
<keyword evidence="1" id="KW-0677">Repeat</keyword>
<dbReference type="InParanoid" id="A0A1S3KE68"/>
<dbReference type="PANTHER" id="PTHR19316:SF18">
    <property type="entry name" value="HSP70-BINDING PROTEIN 1"/>
    <property type="match status" value="1"/>
</dbReference>
<dbReference type="Proteomes" id="UP000085678">
    <property type="component" value="Unplaced"/>
</dbReference>
<reference evidence="4" key="1">
    <citation type="submission" date="2025-08" db="UniProtKB">
        <authorList>
            <consortium name="RefSeq"/>
        </authorList>
    </citation>
    <scope>IDENTIFICATION</scope>
    <source>
        <tissue evidence="4">Gonads</tissue>
    </source>
</reference>
<evidence type="ECO:0000313" key="4">
    <source>
        <dbReference type="RefSeq" id="XP_013420541.1"/>
    </source>
</evidence>
<organism evidence="3 4">
    <name type="scientific">Lingula anatina</name>
    <name type="common">Brachiopod</name>
    <name type="synonym">Lingula unguis</name>
    <dbReference type="NCBI Taxonomy" id="7574"/>
    <lineage>
        <taxon>Eukaryota</taxon>
        <taxon>Metazoa</taxon>
        <taxon>Spiralia</taxon>
        <taxon>Lophotrochozoa</taxon>
        <taxon>Brachiopoda</taxon>
        <taxon>Linguliformea</taxon>
        <taxon>Lingulata</taxon>
        <taxon>Lingulida</taxon>
        <taxon>Linguloidea</taxon>
        <taxon>Lingulidae</taxon>
        <taxon>Lingula</taxon>
    </lineage>
</organism>
<evidence type="ECO:0000259" key="2">
    <source>
        <dbReference type="Pfam" id="PF08609"/>
    </source>
</evidence>
<accession>A0A1S3KE68</accession>
<dbReference type="GO" id="GO:0005783">
    <property type="term" value="C:endoplasmic reticulum"/>
    <property type="evidence" value="ECO:0007669"/>
    <property type="project" value="TreeGrafter"/>
</dbReference>
<dbReference type="InterPro" id="IPR013918">
    <property type="entry name" value="Nucleotide_exch_fac_Fes1"/>
</dbReference>
<dbReference type="Gene3D" id="1.25.10.10">
    <property type="entry name" value="Leucine-rich Repeat Variant"/>
    <property type="match status" value="1"/>
</dbReference>
<dbReference type="SUPFAM" id="SSF48371">
    <property type="entry name" value="ARM repeat"/>
    <property type="match status" value="1"/>
</dbReference>
<dbReference type="KEGG" id="lak:106180906"/>
<dbReference type="STRING" id="7574.A0A1S3KE68"/>
<gene>
    <name evidence="4" type="primary">LOC106180906</name>
</gene>
<feature type="domain" description="Nucleotide exchange factor Fes1" evidence="2">
    <location>
        <begin position="16"/>
        <end position="101"/>
    </location>
</feature>
<dbReference type="AlphaFoldDB" id="A0A1S3KE68"/>
<dbReference type="Pfam" id="PF08609">
    <property type="entry name" value="Fes1"/>
    <property type="match status" value="1"/>
</dbReference>
<dbReference type="InterPro" id="IPR050693">
    <property type="entry name" value="Hsp70_NEF-Inhibitors"/>
</dbReference>
<dbReference type="GeneID" id="106180906"/>
<dbReference type="InterPro" id="IPR016024">
    <property type="entry name" value="ARM-type_fold"/>
</dbReference>
<dbReference type="PANTHER" id="PTHR19316">
    <property type="entry name" value="PROTEIN FOLDING REGULATOR"/>
    <property type="match status" value="1"/>
</dbReference>
<evidence type="ECO:0000313" key="3">
    <source>
        <dbReference type="Proteomes" id="UP000085678"/>
    </source>
</evidence>
<sequence>MSGEGFDRNIYPTDLRHLLKICLEQTKEEDATGPSKYEEMSEERRKWLEEAMKAATEDPVVEMKECIRILIEKGDSEDEIEEKEEALEKLCFLCEDMDLSQDFHKIGGYALLPHLLHNDSSDIRWRGAELIANLCQNNPYCQRAALEDNLLPLLIDALEKDNVVLVKVKALYAMSCFVRGFTDGEAAFMKSNGLSVLMRAMQDGDDKLKVKATFLLKCLFSQNRLIKDTLCDMGMVEQLVGLLSEQHNNNHEHFMNALLSLATEHQRTIEECQRPELHMKELLKNRIEYLTGKEEFLEEKEYAEQLKKMCFGSQNKETGETPVNR</sequence>
<evidence type="ECO:0000256" key="1">
    <source>
        <dbReference type="ARBA" id="ARBA00022737"/>
    </source>
</evidence>
<name>A0A1S3KE68_LINAN</name>
<keyword evidence="3" id="KW-1185">Reference proteome</keyword>
<protein>
    <submittedName>
        <fullName evidence="4">Hsp70-binding protein 1</fullName>
    </submittedName>
</protein>
<proteinExistence type="predicted"/>
<dbReference type="OrthoDB" id="10250458at2759"/>
<dbReference type="FunCoup" id="A0A1S3KE68">
    <property type="interactions" value="1667"/>
</dbReference>